<feature type="transmembrane region" description="Helical" evidence="9">
    <location>
        <begin position="35"/>
        <end position="52"/>
    </location>
</feature>
<comment type="similarity">
    <text evidence="2">Belongs to the tellurite-resistance/dicarboxylate transporter (TDT) family.</text>
</comment>
<feature type="transmembrane region" description="Helical" evidence="9">
    <location>
        <begin position="298"/>
        <end position="319"/>
    </location>
</feature>
<keyword evidence="3" id="KW-0813">Transport</keyword>
<comment type="subcellular location">
    <subcellularLocation>
        <location evidence="1">Cell membrane</location>
        <topology evidence="1">Multi-pass membrane protein</topology>
    </subcellularLocation>
</comment>
<evidence type="ECO:0000313" key="11">
    <source>
        <dbReference type="Proteomes" id="UP000250028"/>
    </source>
</evidence>
<feature type="region of interest" description="Disordered" evidence="8">
    <location>
        <begin position="362"/>
        <end position="384"/>
    </location>
</feature>
<feature type="transmembrane region" description="Helical" evidence="9">
    <location>
        <begin position="169"/>
        <end position="191"/>
    </location>
</feature>
<dbReference type="InterPro" id="IPR051629">
    <property type="entry name" value="Sulfite_efflux_TDT"/>
</dbReference>
<dbReference type="PANTHER" id="PTHR31686">
    <property type="match status" value="1"/>
</dbReference>
<keyword evidence="6 9" id="KW-1133">Transmembrane helix</keyword>
<keyword evidence="11" id="KW-1185">Reference proteome</keyword>
<feature type="transmembrane region" description="Helical" evidence="9">
    <location>
        <begin position="325"/>
        <end position="348"/>
    </location>
</feature>
<feature type="transmembrane region" description="Helical" evidence="9">
    <location>
        <begin position="105"/>
        <end position="125"/>
    </location>
</feature>
<keyword evidence="7 9" id="KW-0472">Membrane</keyword>
<dbReference type="PANTHER" id="PTHR31686:SF1">
    <property type="entry name" value="SULFITE EFFLUX PUMP SSU1"/>
    <property type="match status" value="1"/>
</dbReference>
<evidence type="ECO:0000256" key="1">
    <source>
        <dbReference type="ARBA" id="ARBA00004651"/>
    </source>
</evidence>
<keyword evidence="5 9" id="KW-0812">Transmembrane</keyword>
<organism evidence="10 11">
    <name type="scientific">Branchiibius hedensis</name>
    <dbReference type="NCBI Taxonomy" id="672460"/>
    <lineage>
        <taxon>Bacteria</taxon>
        <taxon>Bacillati</taxon>
        <taxon>Actinomycetota</taxon>
        <taxon>Actinomycetes</taxon>
        <taxon>Micrococcales</taxon>
        <taxon>Dermacoccaceae</taxon>
        <taxon>Branchiibius</taxon>
    </lineage>
</organism>
<dbReference type="InterPro" id="IPR038665">
    <property type="entry name" value="Voltage-dep_anion_channel_sf"/>
</dbReference>
<feature type="transmembrane region" description="Helical" evidence="9">
    <location>
        <begin position="268"/>
        <end position="286"/>
    </location>
</feature>
<reference evidence="11" key="1">
    <citation type="submission" date="2016-10" db="EMBL/GenBank/DDBJ databases">
        <authorList>
            <person name="Varghese N."/>
            <person name="Submissions S."/>
        </authorList>
    </citation>
    <scope>NUCLEOTIDE SEQUENCE [LARGE SCALE GENOMIC DNA]</scope>
    <source>
        <strain evidence="11">DSM 22951</strain>
    </source>
</reference>
<evidence type="ECO:0000313" key="10">
    <source>
        <dbReference type="EMBL" id="SSA35745.1"/>
    </source>
</evidence>
<dbReference type="RefSeq" id="WP_109687227.1">
    <property type="nucleotide sequence ID" value="NZ_QGDN01000001.1"/>
</dbReference>
<proteinExistence type="inferred from homology"/>
<dbReference type="OrthoDB" id="958273at2"/>
<dbReference type="Pfam" id="PF03595">
    <property type="entry name" value="SLAC1"/>
    <property type="match status" value="1"/>
</dbReference>
<name>A0A2Y8ZUX8_9MICO</name>
<evidence type="ECO:0000256" key="3">
    <source>
        <dbReference type="ARBA" id="ARBA00022448"/>
    </source>
</evidence>
<evidence type="ECO:0000256" key="5">
    <source>
        <dbReference type="ARBA" id="ARBA00022692"/>
    </source>
</evidence>
<dbReference type="Gene3D" id="1.50.10.150">
    <property type="entry name" value="Voltage-dependent anion channel"/>
    <property type="match status" value="1"/>
</dbReference>
<evidence type="ECO:0000256" key="2">
    <source>
        <dbReference type="ARBA" id="ARBA00008566"/>
    </source>
</evidence>
<feature type="transmembrane region" description="Helical" evidence="9">
    <location>
        <begin position="137"/>
        <end position="157"/>
    </location>
</feature>
<dbReference type="AlphaFoldDB" id="A0A2Y8ZUX8"/>
<evidence type="ECO:0000256" key="8">
    <source>
        <dbReference type="SAM" id="MobiDB-lite"/>
    </source>
</evidence>
<sequence>MKAAAPTPTFEALLTRIHARQVSSATKATALPPVGPAWFPSVMGTAILALLVEQHLGRTPIGHLAAAAWLVAAWVALLWLCVAFARRCRRSPGALRESVSDPSTVALWGTVSMAVLATGSATLAVGQHAGWAVVIDLATWTVGTSLGLVTVVVFGLLVARGGSGRPTMVWGLAVVSPMVTATGGASLAAALPRPWGVLVRTSSELAFATALVLAVVVFASAYHHHLRIAPLPLELSATSWIPLGVVGQSMAAAQTLGAGTEFESVTHVYGFAMLIAAVPVIGYAVRRTASGFARGMPFATNWWSLTFPIGTLSLGTHLLGAQTGLAWVSALSWLTLLSLAGTWTFCAVSTARAVIGAWRGSSAPVTGSTGPAWPARPRHHRPRA</sequence>
<dbReference type="Proteomes" id="UP000250028">
    <property type="component" value="Unassembled WGS sequence"/>
</dbReference>
<evidence type="ECO:0000256" key="7">
    <source>
        <dbReference type="ARBA" id="ARBA00023136"/>
    </source>
</evidence>
<evidence type="ECO:0000256" key="6">
    <source>
        <dbReference type="ARBA" id="ARBA00022989"/>
    </source>
</evidence>
<feature type="transmembrane region" description="Helical" evidence="9">
    <location>
        <begin position="203"/>
        <end position="222"/>
    </location>
</feature>
<dbReference type="InterPro" id="IPR004695">
    <property type="entry name" value="SLAC1/Mae1/Ssu1/TehA"/>
</dbReference>
<dbReference type="GO" id="GO:0055085">
    <property type="term" value="P:transmembrane transport"/>
    <property type="evidence" value="ECO:0007669"/>
    <property type="project" value="InterPro"/>
</dbReference>
<dbReference type="EMBL" id="UESZ01000001">
    <property type="protein sequence ID" value="SSA35745.1"/>
    <property type="molecule type" value="Genomic_DNA"/>
</dbReference>
<keyword evidence="4" id="KW-1003">Cell membrane</keyword>
<gene>
    <name evidence="10" type="ORF">SAMN04489750_3116</name>
</gene>
<accession>A0A2Y8ZUX8</accession>
<dbReference type="GO" id="GO:0005886">
    <property type="term" value="C:plasma membrane"/>
    <property type="evidence" value="ECO:0007669"/>
    <property type="project" value="UniProtKB-SubCell"/>
</dbReference>
<evidence type="ECO:0000256" key="9">
    <source>
        <dbReference type="SAM" id="Phobius"/>
    </source>
</evidence>
<feature type="transmembrane region" description="Helical" evidence="9">
    <location>
        <begin position="64"/>
        <end position="85"/>
    </location>
</feature>
<protein>
    <submittedName>
        <fullName evidence="10">Tellurite resistance protein TehA</fullName>
    </submittedName>
</protein>
<evidence type="ECO:0000256" key="4">
    <source>
        <dbReference type="ARBA" id="ARBA00022475"/>
    </source>
</evidence>